<keyword evidence="2" id="KW-0408">Iron</keyword>
<organism evidence="4 5">
    <name type="scientific">Clostridium magnum DSM 2767</name>
    <dbReference type="NCBI Taxonomy" id="1121326"/>
    <lineage>
        <taxon>Bacteria</taxon>
        <taxon>Bacillati</taxon>
        <taxon>Bacillota</taxon>
        <taxon>Clostridia</taxon>
        <taxon>Eubacteriales</taxon>
        <taxon>Clostridiaceae</taxon>
        <taxon>Clostridium</taxon>
    </lineage>
</organism>
<dbReference type="SUPFAM" id="SSF51395">
    <property type="entry name" value="FMN-linked oxidoreductases"/>
    <property type="match status" value="1"/>
</dbReference>
<dbReference type="InterPro" id="IPR017900">
    <property type="entry name" value="4Fe4S_Fe_S_CS"/>
</dbReference>
<name>A0A162T3K9_9CLOT</name>
<dbReference type="OrthoDB" id="9803192at2"/>
<keyword evidence="3" id="KW-0411">Iron-sulfur</keyword>
<sequence>MSDRMRPISFEKMVTWITTELRDNESIFGVHKSKFYRNNSGKSVELLGEKVAMPLGPAAGPNSQLAQNIVSAYLTGSRFIELKTVQVIDGEDLKVSKPCIRAEDECYNVEWSTELKVTEAYDEYVKAWFLLHVLMKELNLSDERDFMFNMSVGYDLKGIKSPKIDDYIEGMKNASGTKIWNECREILISQMDSFSNFNNKDLDEISPVISPSIALSTLHGCPPEEIERIVNYLLKEKNIHTFIKMNPTLLGERFVRDTFDQMGYDYIVLNRHHFILDLQYKDAVKMIKRLKAVAKNLNLEIGVKLTNTLPVKILNNELPGEEMYLSGRALFPLSISLASRLAKEFHGDLQISYSGGADFFNVDKILATGIQPVTFVTNILKPGGYGRIVQIAKKAEKQLIGAFSAINTELLNELAKEALRDKYYYKDMGKGDRKKVSSKLSSDDCSARGSVCLNEEQKKCVPCSDTCELCVGVCPNRANVTINLEGKGSSSHQVIHLDGICNECGNCAAFCGRMGKPYKDKVTAFWTEADFKDSTNKGFLVLDRKKGLCNVRKEDGQIVSYSIGQADAISKEMETVIKICISKYSYII</sequence>
<dbReference type="GO" id="GO:0046872">
    <property type="term" value="F:metal ion binding"/>
    <property type="evidence" value="ECO:0007669"/>
    <property type="project" value="UniProtKB-KW"/>
</dbReference>
<dbReference type="AlphaFoldDB" id="A0A162T3K9"/>
<keyword evidence="1" id="KW-0479">Metal-binding</keyword>
<dbReference type="GO" id="GO:0051536">
    <property type="term" value="F:iron-sulfur cluster binding"/>
    <property type="evidence" value="ECO:0007669"/>
    <property type="project" value="UniProtKB-KW"/>
</dbReference>
<protein>
    <submittedName>
        <fullName evidence="4">Putative selenate reductase subunit YgfK</fullName>
    </submittedName>
</protein>
<keyword evidence="5" id="KW-1185">Reference proteome</keyword>
<dbReference type="PATRIC" id="fig|1121326.3.peg.1998"/>
<comment type="caution">
    <text evidence="4">The sequence shown here is derived from an EMBL/GenBank/DDBJ whole genome shotgun (WGS) entry which is preliminary data.</text>
</comment>
<evidence type="ECO:0000256" key="3">
    <source>
        <dbReference type="ARBA" id="ARBA00023014"/>
    </source>
</evidence>
<evidence type="ECO:0000256" key="2">
    <source>
        <dbReference type="ARBA" id="ARBA00023004"/>
    </source>
</evidence>
<evidence type="ECO:0000256" key="1">
    <source>
        <dbReference type="ARBA" id="ARBA00022723"/>
    </source>
</evidence>
<evidence type="ECO:0000313" key="5">
    <source>
        <dbReference type="Proteomes" id="UP000076603"/>
    </source>
</evidence>
<gene>
    <name evidence="4" type="ORF">CLMAG_20080</name>
</gene>
<dbReference type="STRING" id="1121326.CLMAG_20080"/>
<accession>A0A162T3K9</accession>
<proteinExistence type="predicted"/>
<dbReference type="EMBL" id="LWAE01000002">
    <property type="protein sequence ID" value="KZL92199.1"/>
    <property type="molecule type" value="Genomic_DNA"/>
</dbReference>
<evidence type="ECO:0000313" key="4">
    <source>
        <dbReference type="EMBL" id="KZL92199.1"/>
    </source>
</evidence>
<dbReference type="PROSITE" id="PS00198">
    <property type="entry name" value="4FE4S_FER_1"/>
    <property type="match status" value="1"/>
</dbReference>
<dbReference type="Proteomes" id="UP000076603">
    <property type="component" value="Unassembled WGS sequence"/>
</dbReference>
<reference evidence="4 5" key="1">
    <citation type="submission" date="2016-04" db="EMBL/GenBank/DDBJ databases">
        <title>Genome sequence of Clostridium magnum DSM 2767.</title>
        <authorList>
            <person name="Poehlein A."/>
            <person name="Uhlig R."/>
            <person name="Fischer R."/>
            <person name="Bahl H."/>
            <person name="Daniel R."/>
        </authorList>
    </citation>
    <scope>NUCLEOTIDE SEQUENCE [LARGE SCALE GENOMIC DNA]</scope>
    <source>
        <strain evidence="4 5">DSM 2767</strain>
    </source>
</reference>